<feature type="compositionally biased region" description="Pro residues" evidence="1">
    <location>
        <begin position="92"/>
        <end position="101"/>
    </location>
</feature>
<feature type="compositionally biased region" description="Low complexity" evidence="1">
    <location>
        <begin position="70"/>
        <end position="91"/>
    </location>
</feature>
<name>A0A656QKI6_9BURK</name>
<dbReference type="NCBIfam" id="TIGR02098">
    <property type="entry name" value="MJ0042_CXXC"/>
    <property type="match status" value="1"/>
</dbReference>
<reference evidence="4 5" key="1">
    <citation type="submission" date="2014-03" db="EMBL/GenBank/DDBJ databases">
        <title>Draft Genome Sequences of Four Burkholderia Strains.</title>
        <authorList>
            <person name="Liu X.Y."/>
            <person name="Li C.X."/>
            <person name="Xu J.H."/>
        </authorList>
    </citation>
    <scope>NUCLEOTIDE SEQUENCE [LARGE SCALE GENOMIC DNA]</scope>
    <source>
        <strain evidence="4 5">OP-1</strain>
    </source>
</reference>
<dbReference type="OrthoDB" id="5294582at2"/>
<evidence type="ECO:0000259" key="3">
    <source>
        <dbReference type="Pfam" id="PF13719"/>
    </source>
</evidence>
<sequence length="437" mass="46205">MALATRCPHCETVFKLDPHLLAPHDGRVRCGHCQEVFDAAHHRFELPDEPAAAGVAQHAAIIDDDAAVGPATSSGAGHAAAADAPAHVTAPPDAPLKPRPFAPRNLDLGAPSSIKHPDADSEGTVYANAPASSSASSQTRTAPPRSEPDQADAANEPSALPSEPARLKQYIRVGVPHPDAANSEQADDTPLGEPPVAPLANAVDDRAEPFIGPVHQPDAPPARAAAEPAVPAWRDDAEPGFGAKKPPAPARRVSANEAFPVIRESRETRAPVRGRGGAGKAGRVVGVIVAVLLALLLLVQLAWWQRETLMVYVPGSHALYSNVCDQIGCTISPPRDIDGLQIESSGLRQVDGPHKLELKLSLRNRMDVALAYPALELTLLDDKNNVAIRRVLWPQDYARPGTIFAVGLAPQSAQPVIVRLDTGDAVAANYRVQVFYP</sequence>
<keyword evidence="2" id="KW-1133">Transmembrane helix</keyword>
<feature type="region of interest" description="Disordered" evidence="1">
    <location>
        <begin position="70"/>
        <end position="164"/>
    </location>
</feature>
<dbReference type="InterPro" id="IPR011723">
    <property type="entry name" value="Znf/thioredoxin_put"/>
</dbReference>
<keyword evidence="2" id="KW-0812">Transmembrane</keyword>
<evidence type="ECO:0000256" key="1">
    <source>
        <dbReference type="SAM" id="MobiDB-lite"/>
    </source>
</evidence>
<protein>
    <recommendedName>
        <fullName evidence="3">Zinc finger/thioredoxin putative domain-containing protein</fullName>
    </recommendedName>
</protein>
<feature type="transmembrane region" description="Helical" evidence="2">
    <location>
        <begin position="284"/>
        <end position="304"/>
    </location>
</feature>
<evidence type="ECO:0000313" key="4">
    <source>
        <dbReference type="EMBL" id="KDR31267.1"/>
    </source>
</evidence>
<dbReference type="Pfam" id="PF13719">
    <property type="entry name" value="Zn_ribbon_5"/>
    <property type="match status" value="1"/>
</dbReference>
<evidence type="ECO:0000313" key="5">
    <source>
        <dbReference type="Proteomes" id="UP000027451"/>
    </source>
</evidence>
<dbReference type="EMBL" id="JFHD01000006">
    <property type="protein sequence ID" value="KDR31267.1"/>
    <property type="molecule type" value="Genomic_DNA"/>
</dbReference>
<evidence type="ECO:0000256" key="2">
    <source>
        <dbReference type="SAM" id="Phobius"/>
    </source>
</evidence>
<dbReference type="Proteomes" id="UP000027451">
    <property type="component" value="Unassembled WGS sequence"/>
</dbReference>
<dbReference type="RefSeq" id="WP_008342908.1">
    <property type="nucleotide sequence ID" value="NZ_JFHD01000006.1"/>
</dbReference>
<keyword evidence="5" id="KW-1185">Reference proteome</keyword>
<comment type="caution">
    <text evidence="4">The sequence shown here is derived from an EMBL/GenBank/DDBJ whole genome shotgun (WGS) entry which is preliminary data.</text>
</comment>
<dbReference type="AlphaFoldDB" id="A0A656QKI6"/>
<feature type="domain" description="Zinc finger/thioredoxin putative" evidence="3">
    <location>
        <begin position="3"/>
        <end position="39"/>
    </location>
</feature>
<organism evidence="4 5">
    <name type="scientific">Caballeronia zhejiangensis</name>
    <dbReference type="NCBI Taxonomy" id="871203"/>
    <lineage>
        <taxon>Bacteria</taxon>
        <taxon>Pseudomonadati</taxon>
        <taxon>Pseudomonadota</taxon>
        <taxon>Betaproteobacteria</taxon>
        <taxon>Burkholderiales</taxon>
        <taxon>Burkholderiaceae</taxon>
        <taxon>Caballeronia</taxon>
    </lineage>
</organism>
<accession>A0A656QKI6</accession>
<feature type="compositionally biased region" description="Low complexity" evidence="1">
    <location>
        <begin position="127"/>
        <end position="137"/>
    </location>
</feature>
<proteinExistence type="predicted"/>
<gene>
    <name evidence="4" type="ORF">BG60_32180</name>
</gene>
<keyword evidence="2" id="KW-0472">Membrane</keyword>
<feature type="region of interest" description="Disordered" evidence="1">
    <location>
        <begin position="178"/>
        <end position="199"/>
    </location>
</feature>
<dbReference type="InterPro" id="IPR021834">
    <property type="entry name" value="DUF3426"/>
</dbReference>
<dbReference type="Pfam" id="PF11906">
    <property type="entry name" value="DUF3426"/>
    <property type="match status" value="1"/>
</dbReference>